<gene>
    <name evidence="2" type="ORF">AB1Y20_011287</name>
</gene>
<dbReference type="EMBL" id="JBGBPQ010000022">
    <property type="protein sequence ID" value="KAL1503231.1"/>
    <property type="molecule type" value="Genomic_DNA"/>
</dbReference>
<evidence type="ECO:0000313" key="3">
    <source>
        <dbReference type="Proteomes" id="UP001515480"/>
    </source>
</evidence>
<proteinExistence type="predicted"/>
<name>A0AB34INV2_PRYPA</name>
<comment type="caution">
    <text evidence="2">The sequence shown here is derived from an EMBL/GenBank/DDBJ whole genome shotgun (WGS) entry which is preliminary data.</text>
</comment>
<organism evidence="2 3">
    <name type="scientific">Prymnesium parvum</name>
    <name type="common">Toxic golden alga</name>
    <dbReference type="NCBI Taxonomy" id="97485"/>
    <lineage>
        <taxon>Eukaryota</taxon>
        <taxon>Haptista</taxon>
        <taxon>Haptophyta</taxon>
        <taxon>Prymnesiophyceae</taxon>
        <taxon>Prymnesiales</taxon>
        <taxon>Prymnesiaceae</taxon>
        <taxon>Prymnesium</taxon>
    </lineage>
</organism>
<keyword evidence="3" id="KW-1185">Reference proteome</keyword>
<accession>A0AB34INV2</accession>
<feature type="compositionally biased region" description="Basic residues" evidence="1">
    <location>
        <begin position="22"/>
        <end position="34"/>
    </location>
</feature>
<dbReference type="Proteomes" id="UP001515480">
    <property type="component" value="Unassembled WGS sequence"/>
</dbReference>
<feature type="region of interest" description="Disordered" evidence="1">
    <location>
        <begin position="1"/>
        <end position="46"/>
    </location>
</feature>
<reference evidence="2 3" key="1">
    <citation type="journal article" date="2024" name="Science">
        <title>Giant polyketide synthase enzymes in the biosynthesis of giant marine polyether toxins.</title>
        <authorList>
            <person name="Fallon T.R."/>
            <person name="Shende V.V."/>
            <person name="Wierzbicki I.H."/>
            <person name="Pendleton A.L."/>
            <person name="Watervoot N.F."/>
            <person name="Auber R.P."/>
            <person name="Gonzalez D.J."/>
            <person name="Wisecaver J.H."/>
            <person name="Moore B.S."/>
        </authorList>
    </citation>
    <scope>NUCLEOTIDE SEQUENCE [LARGE SCALE GENOMIC DNA]</scope>
    <source>
        <strain evidence="2 3">12B1</strain>
    </source>
</reference>
<dbReference type="AlphaFoldDB" id="A0AB34INV2"/>
<feature type="region of interest" description="Disordered" evidence="1">
    <location>
        <begin position="76"/>
        <end position="98"/>
    </location>
</feature>
<sequence length="167" mass="18533">MGKRRALLKAAARPHASDASRKKPRATKLRKKAKLPADRRHSAQAATPTAAAAFLSALQHDVDMFDRALPTVAQLRRRAARPRAPPARPAAFADDSKETMLREVLRAAAAQRPSGRIPSDEHRARMEALKVQAAERRAAKAARWQRTREGPPHRPAALKEVELREDE</sequence>
<evidence type="ECO:0008006" key="4">
    <source>
        <dbReference type="Google" id="ProtNLM"/>
    </source>
</evidence>
<evidence type="ECO:0000313" key="2">
    <source>
        <dbReference type="EMBL" id="KAL1503231.1"/>
    </source>
</evidence>
<evidence type="ECO:0000256" key="1">
    <source>
        <dbReference type="SAM" id="MobiDB-lite"/>
    </source>
</evidence>
<feature type="region of interest" description="Disordered" evidence="1">
    <location>
        <begin position="132"/>
        <end position="167"/>
    </location>
</feature>
<feature type="compositionally biased region" description="Basic and acidic residues" evidence="1">
    <location>
        <begin position="146"/>
        <end position="167"/>
    </location>
</feature>
<protein>
    <recommendedName>
        <fullName evidence="4">Ribosome biogenesis protein SLX9</fullName>
    </recommendedName>
</protein>